<name>A0A015JLS0_RHIIW</name>
<protein>
    <submittedName>
        <fullName evidence="3">Uncharacterized protein</fullName>
    </submittedName>
</protein>
<dbReference type="HOGENOM" id="CLU_022090_3_1_1"/>
<accession>A0A015JLS0</accession>
<proteinExistence type="predicted"/>
<dbReference type="AlphaFoldDB" id="A0A015JLS0"/>
<reference evidence="3 4" key="1">
    <citation type="submission" date="2014-02" db="EMBL/GenBank/DDBJ databases">
        <title>Single nucleus genome sequencing reveals high similarity among nuclei of an endomycorrhizal fungus.</title>
        <authorList>
            <person name="Lin K."/>
            <person name="Geurts R."/>
            <person name="Zhang Z."/>
            <person name="Limpens E."/>
            <person name="Saunders D.G."/>
            <person name="Mu D."/>
            <person name="Pang E."/>
            <person name="Cao H."/>
            <person name="Cha H."/>
            <person name="Lin T."/>
            <person name="Zhou Q."/>
            <person name="Shang Y."/>
            <person name="Li Y."/>
            <person name="Ivanov S."/>
            <person name="Sharma T."/>
            <person name="Velzen R.V."/>
            <person name="Ruijter N.D."/>
            <person name="Aanen D.K."/>
            <person name="Win J."/>
            <person name="Kamoun S."/>
            <person name="Bisseling T."/>
            <person name="Huang S."/>
        </authorList>
    </citation>
    <scope>NUCLEOTIDE SEQUENCE [LARGE SCALE GENOMIC DNA]</scope>
    <source>
        <strain evidence="4">DAOM197198w</strain>
    </source>
</reference>
<evidence type="ECO:0000313" key="4">
    <source>
        <dbReference type="Proteomes" id="UP000022910"/>
    </source>
</evidence>
<dbReference type="Proteomes" id="UP000022910">
    <property type="component" value="Unassembled WGS sequence"/>
</dbReference>
<dbReference type="OrthoDB" id="2438086at2759"/>
<dbReference type="EMBL" id="JEMT01016583">
    <property type="protein sequence ID" value="EXX70472.1"/>
    <property type="molecule type" value="Genomic_DNA"/>
</dbReference>
<evidence type="ECO:0000313" key="3">
    <source>
        <dbReference type="EMBL" id="EXX70472.1"/>
    </source>
</evidence>
<dbReference type="SMR" id="A0A015JLS0"/>
<organism evidence="3 4">
    <name type="scientific">Rhizophagus irregularis (strain DAOM 197198w)</name>
    <name type="common">Glomus intraradices</name>
    <dbReference type="NCBI Taxonomy" id="1432141"/>
    <lineage>
        <taxon>Eukaryota</taxon>
        <taxon>Fungi</taxon>
        <taxon>Fungi incertae sedis</taxon>
        <taxon>Mucoromycota</taxon>
        <taxon>Glomeromycotina</taxon>
        <taxon>Glomeromycetes</taxon>
        <taxon>Glomerales</taxon>
        <taxon>Glomeraceae</taxon>
        <taxon>Rhizophagus</taxon>
    </lineage>
</organism>
<keyword evidence="4" id="KW-1185">Reference proteome</keyword>
<feature type="region of interest" description="Disordered" evidence="2">
    <location>
        <begin position="395"/>
        <end position="465"/>
    </location>
</feature>
<comment type="caution">
    <text evidence="3">The sequence shown here is derived from an EMBL/GenBank/DDBJ whole genome shotgun (WGS) entry which is preliminary data.</text>
</comment>
<feature type="compositionally biased region" description="Polar residues" evidence="2">
    <location>
        <begin position="413"/>
        <end position="425"/>
    </location>
</feature>
<feature type="compositionally biased region" description="Low complexity" evidence="2">
    <location>
        <begin position="435"/>
        <end position="458"/>
    </location>
</feature>
<evidence type="ECO:0000256" key="1">
    <source>
        <dbReference type="SAM" id="Coils"/>
    </source>
</evidence>
<sequence>MNPNLPITFTNNNVDDCFVNLDKLDKKSALKIINYLYKYITEENNEKKPEEDNVKSLNDQVSHNKLMESFNSLLVEKQNLEAKYKELEKINSNLKQRVSKYQSALGETKNFRFDDNDKNNSVQLKDDILSLQDALEFYVTNLRPDIEINYKNVNNLLSKYGSETRITSNPSDIPLIKAVLQRHVLEIIFGYVSVYTTHKSFDKPYSLEALISDKAKELILLTQEFGLTREGNDSITPTVPVKIRQQIYSSLGNRGLSNVTIGQETHEHAFIYNFKTKLNEEMEQYRKILNTTRKREIEEKAANIILDVIRIFCFRIQTQEPIGQIHWFQNKDKIDSSLMNCTWDDDRFDDLEVDICIFPLIGTELNNHLKHKVYTHAIIYPREVDSLPSNLTKTVYSQSQSEQPKYDVYYRSPSKQSDINSQSQSPPGPEKNEESSQSQSQSGPEENEENPQLQPNLETTQVDEK</sequence>
<evidence type="ECO:0000256" key="2">
    <source>
        <dbReference type="SAM" id="MobiDB-lite"/>
    </source>
</evidence>
<feature type="coiled-coil region" evidence="1">
    <location>
        <begin position="63"/>
        <end position="104"/>
    </location>
</feature>
<gene>
    <name evidence="3" type="ORF">RirG_087040</name>
</gene>
<keyword evidence="1" id="KW-0175">Coiled coil</keyword>
<dbReference type="STRING" id="1432141.A0A015JLS0"/>